<dbReference type="PROSITE" id="PS51375">
    <property type="entry name" value="PPR"/>
    <property type="match status" value="9"/>
</dbReference>
<dbReference type="Pfam" id="PF13812">
    <property type="entry name" value="PPR_3"/>
    <property type="match status" value="2"/>
</dbReference>
<dbReference type="Pfam" id="PF13041">
    <property type="entry name" value="PPR_2"/>
    <property type="match status" value="3"/>
</dbReference>
<dbReference type="Proteomes" id="UP000230069">
    <property type="component" value="Unassembled WGS sequence"/>
</dbReference>
<dbReference type="SUPFAM" id="SSF48452">
    <property type="entry name" value="TPR-like"/>
    <property type="match status" value="1"/>
</dbReference>
<feature type="repeat" description="PPR" evidence="3">
    <location>
        <begin position="434"/>
        <end position="468"/>
    </location>
</feature>
<comment type="similarity">
    <text evidence="1">Belongs to the PPR family. P subfamily.</text>
</comment>
<feature type="region of interest" description="Disordered" evidence="4">
    <location>
        <begin position="646"/>
        <end position="673"/>
    </location>
</feature>
<evidence type="ECO:0000313" key="6">
    <source>
        <dbReference type="Proteomes" id="UP000230069"/>
    </source>
</evidence>
<feature type="repeat" description="PPR" evidence="3">
    <location>
        <begin position="257"/>
        <end position="292"/>
    </location>
</feature>
<dbReference type="InterPro" id="IPR011990">
    <property type="entry name" value="TPR-like_helical_dom_sf"/>
</dbReference>
<proteinExistence type="inferred from homology"/>
<dbReference type="OrthoDB" id="5588846at2759"/>
<dbReference type="Pfam" id="PF01535">
    <property type="entry name" value="PPR"/>
    <property type="match status" value="1"/>
</dbReference>
<keyword evidence="6" id="KW-1185">Reference proteome</keyword>
<feature type="compositionally biased region" description="Basic residues" evidence="4">
    <location>
        <begin position="660"/>
        <end position="673"/>
    </location>
</feature>
<sequence>MALKYLCFTYSFPSSIHLVPQNPKPKLPSSSSPSLYFSKSSKTLLMSATPKHLFLPHLEDQVVEEQQEQEQKQKEDVVDDDPIQNFFVSRSLWCLADIEDEEDNKEEIDSVGVSNSIPVEGVLGEILQIAKNVPQNSTLGEHLGAYQGKIGENECVDMLNLLVNEGLVMGCLYFFEWMGLQKPSLVSPKASCVMFTVLGKAGFGEKLMVLFTNLPTTKDFRDIRMYNSAISGLSCCGRFDDAWEVYEAMEKDNILPDHVTCSILITVMRRSGRTAKDVWEFFERMNRNGIKWSLEIMGSIIKSFCDEGLKEKALIIQSEMEKRGVASNTIIYNTLMDVYGKDNKIEEAEGLFIEMKKRGLKPTSATYNILMDAYSKRMQPEIVEDLLQEMQDSGLEPNVKSYTCLISAYGRQKNMSDKAADAFLKMKKVGIKPASHSYTALIHAYSVDGWHEKASIAFDNMLREGIKPSVETYTALLDAFRRAGDTRTLMGIWKLMMEDKVEGTRVTFNILLDGFAKQGLYSEARDVVSEFGKIGLQPTVMTYNMLMNAYARGGQHSKMPQLLKEMVVLNLKPDSFTYSTMIYAYVRVRDFSRAFYYHKQMVKSKQVPDARTYQKLRAILDVKTALKTRKDKSALLGIINSSRGMLKEKKKTKKDELWKNKTKRSASSTRQHR</sequence>
<feature type="repeat" description="PPR" evidence="3">
    <location>
        <begin position="328"/>
        <end position="362"/>
    </location>
</feature>
<dbReference type="InParanoid" id="A0A2G5E6V1"/>
<dbReference type="Gene3D" id="1.25.40.10">
    <property type="entry name" value="Tetratricopeptide repeat domain"/>
    <property type="match status" value="3"/>
</dbReference>
<evidence type="ECO:0000256" key="2">
    <source>
        <dbReference type="ARBA" id="ARBA00022737"/>
    </source>
</evidence>
<dbReference type="PANTHER" id="PTHR47941">
    <property type="entry name" value="PENTATRICOPEPTIDE REPEAT-CONTAINING PROTEIN 3, MITOCHONDRIAL"/>
    <property type="match status" value="1"/>
</dbReference>
<dbReference type="NCBIfam" id="TIGR00756">
    <property type="entry name" value="PPR"/>
    <property type="match status" value="9"/>
</dbReference>
<feature type="repeat" description="PPR" evidence="3">
    <location>
        <begin position="504"/>
        <end position="538"/>
    </location>
</feature>
<feature type="repeat" description="PPR" evidence="3">
    <location>
        <begin position="363"/>
        <end position="397"/>
    </location>
</feature>
<dbReference type="FunCoup" id="A0A2G5E6V1">
    <property type="interactions" value="1926"/>
</dbReference>
<evidence type="ECO:0000313" key="5">
    <source>
        <dbReference type="EMBL" id="PIA51485.1"/>
    </source>
</evidence>
<feature type="repeat" description="PPR" evidence="3">
    <location>
        <begin position="539"/>
        <end position="573"/>
    </location>
</feature>
<keyword evidence="2" id="KW-0677">Repeat</keyword>
<evidence type="ECO:0008006" key="7">
    <source>
        <dbReference type="Google" id="ProtNLM"/>
    </source>
</evidence>
<evidence type="ECO:0000256" key="4">
    <source>
        <dbReference type="SAM" id="MobiDB-lite"/>
    </source>
</evidence>
<accession>A0A2G5E6V1</accession>
<organism evidence="5 6">
    <name type="scientific">Aquilegia coerulea</name>
    <name type="common">Rocky mountain columbine</name>
    <dbReference type="NCBI Taxonomy" id="218851"/>
    <lineage>
        <taxon>Eukaryota</taxon>
        <taxon>Viridiplantae</taxon>
        <taxon>Streptophyta</taxon>
        <taxon>Embryophyta</taxon>
        <taxon>Tracheophyta</taxon>
        <taxon>Spermatophyta</taxon>
        <taxon>Magnoliopsida</taxon>
        <taxon>Ranunculales</taxon>
        <taxon>Ranunculaceae</taxon>
        <taxon>Thalictroideae</taxon>
        <taxon>Aquilegia</taxon>
    </lineage>
</organism>
<feature type="repeat" description="PPR" evidence="3">
    <location>
        <begin position="574"/>
        <end position="608"/>
    </location>
</feature>
<feature type="repeat" description="PPR" evidence="3">
    <location>
        <begin position="222"/>
        <end position="256"/>
    </location>
</feature>
<name>A0A2G5E6V1_AQUCA</name>
<dbReference type="AlphaFoldDB" id="A0A2G5E6V1"/>
<evidence type="ECO:0000256" key="1">
    <source>
        <dbReference type="ARBA" id="ARBA00007626"/>
    </source>
</evidence>
<evidence type="ECO:0000256" key="3">
    <source>
        <dbReference type="PROSITE-ProRule" id="PRU00708"/>
    </source>
</evidence>
<protein>
    <recommendedName>
        <fullName evidence="7">Pentacotripeptide-repeat region of PRORP domain-containing protein</fullName>
    </recommendedName>
</protein>
<gene>
    <name evidence="5" type="ORF">AQUCO_01100372v1</name>
</gene>
<dbReference type="InterPro" id="IPR002885">
    <property type="entry name" value="PPR_rpt"/>
</dbReference>
<dbReference type="EMBL" id="KZ305028">
    <property type="protein sequence ID" value="PIA51485.1"/>
    <property type="molecule type" value="Genomic_DNA"/>
</dbReference>
<dbReference type="STRING" id="218851.A0A2G5E6V1"/>
<feature type="repeat" description="PPR" evidence="3">
    <location>
        <begin position="398"/>
        <end position="433"/>
    </location>
</feature>
<reference evidence="5 6" key="1">
    <citation type="submission" date="2017-09" db="EMBL/GenBank/DDBJ databases">
        <title>WGS assembly of Aquilegia coerulea Goldsmith.</title>
        <authorList>
            <person name="Hodges S."/>
            <person name="Kramer E."/>
            <person name="Nordborg M."/>
            <person name="Tomkins J."/>
            <person name="Borevitz J."/>
            <person name="Derieg N."/>
            <person name="Yan J."/>
            <person name="Mihaltcheva S."/>
            <person name="Hayes R.D."/>
            <person name="Rokhsar D."/>
        </authorList>
    </citation>
    <scope>NUCLEOTIDE SEQUENCE [LARGE SCALE GENOMIC DNA]</scope>
    <source>
        <strain evidence="6">cv. Goldsmith</strain>
    </source>
</reference>